<dbReference type="PANTHER" id="PTHR43441">
    <property type="entry name" value="RIBOSOMAL-PROTEIN-SERINE ACETYLTRANSFERASE"/>
    <property type="match status" value="1"/>
</dbReference>
<evidence type="ECO:0000313" key="2">
    <source>
        <dbReference type="EMBL" id="MFH5773755.1"/>
    </source>
</evidence>
<proteinExistence type="predicted"/>
<dbReference type="GO" id="GO:0016746">
    <property type="term" value="F:acyltransferase activity"/>
    <property type="evidence" value="ECO:0007669"/>
    <property type="project" value="UniProtKB-KW"/>
</dbReference>
<gene>
    <name evidence="2" type="ORF">ACHFJ0_05835</name>
</gene>
<evidence type="ECO:0000259" key="1">
    <source>
        <dbReference type="PROSITE" id="PS51186"/>
    </source>
</evidence>
<dbReference type="RefSeq" id="WP_395132609.1">
    <property type="nucleotide sequence ID" value="NZ_JBIMPR010000003.1"/>
</dbReference>
<dbReference type="InterPro" id="IPR000182">
    <property type="entry name" value="GNAT_dom"/>
</dbReference>
<dbReference type="PANTHER" id="PTHR43441:SF11">
    <property type="entry name" value="RIBOSOMAL-PROTEIN-SERINE ACETYLTRANSFERASE"/>
    <property type="match status" value="1"/>
</dbReference>
<feature type="domain" description="N-acetyltransferase" evidence="1">
    <location>
        <begin position="16"/>
        <end position="175"/>
    </location>
</feature>
<keyword evidence="3" id="KW-1185">Reference proteome</keyword>
<dbReference type="PROSITE" id="PS51186">
    <property type="entry name" value="GNAT"/>
    <property type="match status" value="1"/>
</dbReference>
<name>A0ABW7LHD7_9RHOB</name>
<dbReference type="EC" id="2.3.-.-" evidence="2"/>
<dbReference type="Pfam" id="PF13302">
    <property type="entry name" value="Acetyltransf_3"/>
    <property type="match status" value="1"/>
</dbReference>
<dbReference type="EMBL" id="JBIMPR010000003">
    <property type="protein sequence ID" value="MFH5773755.1"/>
    <property type="molecule type" value="Genomic_DNA"/>
</dbReference>
<dbReference type="InterPro" id="IPR016181">
    <property type="entry name" value="Acyl_CoA_acyltransferase"/>
</dbReference>
<keyword evidence="2" id="KW-0808">Transferase</keyword>
<dbReference type="Proteomes" id="UP001609376">
    <property type="component" value="Unassembled WGS sequence"/>
</dbReference>
<evidence type="ECO:0000313" key="3">
    <source>
        <dbReference type="Proteomes" id="UP001609376"/>
    </source>
</evidence>
<sequence>MTEPYRVPDIFETDRYVVRRVRETDAEPIFHSYGADPVVTRFLTWLPATSPEDTRSNVIQCGADWDQGTRFASVIAPRAEEGRILGMIDARLGAGLVGYGYVLCRAAWGQGCMTEILSWQIAHALAHPRIYRTEALCDVDNLASARVMEKAGMVREGVLRRRLISPAVSDEPRDCYLYAKVR</sequence>
<comment type="caution">
    <text evidence="2">The sequence shown here is derived from an EMBL/GenBank/DDBJ whole genome shotgun (WGS) entry which is preliminary data.</text>
</comment>
<protein>
    <submittedName>
        <fullName evidence="2">GNAT family N-acetyltransferase</fullName>
        <ecNumber evidence="2">2.3.-.-</ecNumber>
    </submittedName>
</protein>
<organism evidence="2 3">
    <name type="scientific">Paracoccus broussonetiae subsp. drimophilus</name>
    <dbReference type="NCBI Taxonomy" id="3373869"/>
    <lineage>
        <taxon>Bacteria</taxon>
        <taxon>Pseudomonadati</taxon>
        <taxon>Pseudomonadota</taxon>
        <taxon>Alphaproteobacteria</taxon>
        <taxon>Rhodobacterales</taxon>
        <taxon>Paracoccaceae</taxon>
        <taxon>Paracoccus</taxon>
        <taxon>Paracoccus broussonetiae</taxon>
    </lineage>
</organism>
<dbReference type="SUPFAM" id="SSF55729">
    <property type="entry name" value="Acyl-CoA N-acyltransferases (Nat)"/>
    <property type="match status" value="1"/>
</dbReference>
<dbReference type="Gene3D" id="3.40.630.30">
    <property type="match status" value="1"/>
</dbReference>
<dbReference type="InterPro" id="IPR051908">
    <property type="entry name" value="Ribosomal_N-acetyltransferase"/>
</dbReference>
<reference evidence="2 3" key="1">
    <citation type="submission" date="2024-10" db="EMBL/GenBank/DDBJ databases">
        <title>Paracoccus drimophilus sp. nov., a novel bacterium from corn roots in Hunan.</title>
        <authorList>
            <person name="Li X."/>
        </authorList>
    </citation>
    <scope>NUCLEOTIDE SEQUENCE [LARGE SCALE GENOMIC DNA]</scope>
    <source>
        <strain evidence="2 3">NGMCC 1.201697</strain>
    </source>
</reference>
<keyword evidence="2" id="KW-0012">Acyltransferase</keyword>
<accession>A0ABW7LHD7</accession>